<organism evidence="1 2">
    <name type="scientific">Plicaturopsis crispa FD-325 SS-3</name>
    <dbReference type="NCBI Taxonomy" id="944288"/>
    <lineage>
        <taxon>Eukaryota</taxon>
        <taxon>Fungi</taxon>
        <taxon>Dikarya</taxon>
        <taxon>Basidiomycota</taxon>
        <taxon>Agaricomycotina</taxon>
        <taxon>Agaricomycetes</taxon>
        <taxon>Agaricomycetidae</taxon>
        <taxon>Amylocorticiales</taxon>
        <taxon>Amylocorticiaceae</taxon>
        <taxon>Plicatura</taxon>
        <taxon>Plicaturopsis crispa</taxon>
    </lineage>
</organism>
<dbReference type="HOGENOM" id="CLU_1670114_0_0_1"/>
<sequence>MYFPLRGKLASGRARYEPVRVSLKHGACVWDDRVHTRPKMYFPLRGKLASGRARHEPVRVSLQAPSTVVQGTVRPPQIHARKCTFRFAENWPADGRGTSPCASRYEHPAQCPGYRALSGTHAILASGRARHEPVRVSLRTPSAMSRVPRALPRFTREI</sequence>
<name>A0A0C9SPM9_PLICR</name>
<dbReference type="Proteomes" id="UP000053263">
    <property type="component" value="Unassembled WGS sequence"/>
</dbReference>
<evidence type="ECO:0000313" key="1">
    <source>
        <dbReference type="EMBL" id="KII82792.1"/>
    </source>
</evidence>
<protein>
    <submittedName>
        <fullName evidence="1">Uncharacterized protein</fullName>
    </submittedName>
</protein>
<gene>
    <name evidence="1" type="ORF">PLICRDRAFT_659482</name>
</gene>
<reference evidence="1 2" key="1">
    <citation type="submission" date="2014-06" db="EMBL/GenBank/DDBJ databases">
        <title>Evolutionary Origins and Diversification of the Mycorrhizal Mutualists.</title>
        <authorList>
            <consortium name="DOE Joint Genome Institute"/>
            <consortium name="Mycorrhizal Genomics Consortium"/>
            <person name="Kohler A."/>
            <person name="Kuo A."/>
            <person name="Nagy L.G."/>
            <person name="Floudas D."/>
            <person name="Copeland A."/>
            <person name="Barry K.W."/>
            <person name="Cichocki N."/>
            <person name="Veneault-Fourrey C."/>
            <person name="LaButti K."/>
            <person name="Lindquist E.A."/>
            <person name="Lipzen A."/>
            <person name="Lundell T."/>
            <person name="Morin E."/>
            <person name="Murat C."/>
            <person name="Riley R."/>
            <person name="Ohm R."/>
            <person name="Sun H."/>
            <person name="Tunlid A."/>
            <person name="Henrissat B."/>
            <person name="Grigoriev I.V."/>
            <person name="Hibbett D.S."/>
            <person name="Martin F."/>
        </authorList>
    </citation>
    <scope>NUCLEOTIDE SEQUENCE [LARGE SCALE GENOMIC DNA]</scope>
    <source>
        <strain evidence="1 2">FD-325 SS-3</strain>
    </source>
</reference>
<accession>A0A0C9SPM9</accession>
<proteinExistence type="predicted"/>
<evidence type="ECO:0000313" key="2">
    <source>
        <dbReference type="Proteomes" id="UP000053263"/>
    </source>
</evidence>
<keyword evidence="2" id="KW-1185">Reference proteome</keyword>
<dbReference type="EMBL" id="KN832652">
    <property type="protein sequence ID" value="KII82792.1"/>
    <property type="molecule type" value="Genomic_DNA"/>
</dbReference>
<dbReference type="AlphaFoldDB" id="A0A0C9SPM9"/>